<dbReference type="AlphaFoldDB" id="A0A840KCW4"/>
<reference evidence="2 3" key="1">
    <citation type="submission" date="2020-08" db="EMBL/GenBank/DDBJ databases">
        <title>Functional genomics of gut bacteria from endangered species of beetles.</title>
        <authorList>
            <person name="Carlos-Shanley C."/>
        </authorList>
    </citation>
    <scope>NUCLEOTIDE SEQUENCE [LARGE SCALE GENOMIC DNA]</scope>
    <source>
        <strain evidence="2 3">S00151</strain>
    </source>
</reference>
<comment type="caution">
    <text evidence="2">The sequence shown here is derived from an EMBL/GenBank/DDBJ whole genome shotgun (WGS) entry which is preliminary data.</text>
</comment>
<name>A0A840KCW4_9FLAO</name>
<organism evidence="2 3">
    <name type="scientific">Chryseobacterium defluvii</name>
    <dbReference type="NCBI Taxonomy" id="160396"/>
    <lineage>
        <taxon>Bacteria</taxon>
        <taxon>Pseudomonadati</taxon>
        <taxon>Bacteroidota</taxon>
        <taxon>Flavobacteriia</taxon>
        <taxon>Flavobacteriales</taxon>
        <taxon>Weeksellaceae</taxon>
        <taxon>Chryseobacterium group</taxon>
        <taxon>Chryseobacterium</taxon>
    </lineage>
</organism>
<evidence type="ECO:0000313" key="2">
    <source>
        <dbReference type="EMBL" id="MBB4804832.1"/>
    </source>
</evidence>
<proteinExistence type="predicted"/>
<sequence>MYQKIYFLYLILFSFYCAFAQSLKNSASTMQTKAIDKKLEDIDVSFNSEISDTEKALFNLKSESEKIGYKWGILKSGRRIIEIYEKQNKNNEIIKLATELKKINAGPQADRIMANLYRSNALALGYLGFDEASLKDFKTAIIYAKKIDDPDIRNYTLALSYGQLTLYFFNKRLENKSYKDSVFNYQNKSIEAAKLIKDEHQEITAEIKYGLISFNYVRLAILYLEEADKPGNIKLAEKYLVEGLDIYKKYNLDNEDKVVLMNQLSWLYLEKKEYRKVIEYANQARDLEKKYPDPFNRVESFEFLASAYSALGDTENSKLYMDKYSYLKDSIRITEKNNADQSFNVLLSDSEKKQKKNH</sequence>
<protein>
    <recommendedName>
        <fullName evidence="4">Tetratricopeptide repeat protein</fullName>
    </recommendedName>
</protein>
<gene>
    <name evidence="2" type="ORF">HNP38_000104</name>
</gene>
<dbReference type="SUPFAM" id="SSF48452">
    <property type="entry name" value="TPR-like"/>
    <property type="match status" value="1"/>
</dbReference>
<evidence type="ECO:0000256" key="1">
    <source>
        <dbReference type="SAM" id="SignalP"/>
    </source>
</evidence>
<keyword evidence="1" id="KW-0732">Signal</keyword>
<dbReference type="RefSeq" id="WP_184182834.1">
    <property type="nucleotide sequence ID" value="NZ_JACHLE010000001.1"/>
</dbReference>
<dbReference type="Proteomes" id="UP000592180">
    <property type="component" value="Unassembled WGS sequence"/>
</dbReference>
<evidence type="ECO:0000313" key="3">
    <source>
        <dbReference type="Proteomes" id="UP000592180"/>
    </source>
</evidence>
<feature type="signal peptide" evidence="1">
    <location>
        <begin position="1"/>
        <end position="20"/>
    </location>
</feature>
<accession>A0A840KCW4</accession>
<feature type="chain" id="PRO_5032962157" description="Tetratricopeptide repeat protein" evidence="1">
    <location>
        <begin position="21"/>
        <end position="358"/>
    </location>
</feature>
<dbReference type="Gene3D" id="1.25.40.10">
    <property type="entry name" value="Tetratricopeptide repeat domain"/>
    <property type="match status" value="1"/>
</dbReference>
<keyword evidence="3" id="KW-1185">Reference proteome</keyword>
<dbReference type="InterPro" id="IPR011990">
    <property type="entry name" value="TPR-like_helical_dom_sf"/>
</dbReference>
<evidence type="ECO:0008006" key="4">
    <source>
        <dbReference type="Google" id="ProtNLM"/>
    </source>
</evidence>
<dbReference type="EMBL" id="JACHLE010000001">
    <property type="protein sequence ID" value="MBB4804832.1"/>
    <property type="molecule type" value="Genomic_DNA"/>
</dbReference>